<evidence type="ECO:0000313" key="2">
    <source>
        <dbReference type="Proteomes" id="UP000317835"/>
    </source>
</evidence>
<accession>A0A518HA75</accession>
<reference evidence="1 2" key="1">
    <citation type="submission" date="2019-02" db="EMBL/GenBank/DDBJ databases">
        <title>Deep-cultivation of Planctomycetes and their phenomic and genomic characterization uncovers novel biology.</title>
        <authorList>
            <person name="Wiegand S."/>
            <person name="Jogler M."/>
            <person name="Boedeker C."/>
            <person name="Pinto D."/>
            <person name="Vollmers J."/>
            <person name="Rivas-Marin E."/>
            <person name="Kohn T."/>
            <person name="Peeters S.H."/>
            <person name="Heuer A."/>
            <person name="Rast P."/>
            <person name="Oberbeckmann S."/>
            <person name="Bunk B."/>
            <person name="Jeske O."/>
            <person name="Meyerdierks A."/>
            <person name="Storesund J.E."/>
            <person name="Kallscheuer N."/>
            <person name="Luecker S."/>
            <person name="Lage O.M."/>
            <person name="Pohl T."/>
            <person name="Merkel B.J."/>
            <person name="Hornburger P."/>
            <person name="Mueller R.-W."/>
            <person name="Bruemmer F."/>
            <person name="Labrenz M."/>
            <person name="Spormann A.M."/>
            <person name="Op den Camp H."/>
            <person name="Overmann J."/>
            <person name="Amann R."/>
            <person name="Jetten M.S.M."/>
            <person name="Mascher T."/>
            <person name="Medema M.H."/>
            <person name="Devos D.P."/>
            <person name="Kaster A.-K."/>
            <person name="Ovreas L."/>
            <person name="Rohde M."/>
            <person name="Galperin M.Y."/>
            <person name="Jogler C."/>
        </authorList>
    </citation>
    <scope>NUCLEOTIDE SEQUENCE [LARGE SCALE GENOMIC DNA]</scope>
    <source>
        <strain evidence="1 2">ElP</strain>
    </source>
</reference>
<evidence type="ECO:0000313" key="1">
    <source>
        <dbReference type="EMBL" id="QDV37753.1"/>
    </source>
</evidence>
<protein>
    <submittedName>
        <fullName evidence="1">Uncharacterized protein</fullName>
    </submittedName>
</protein>
<name>A0A518HA75_9BACT</name>
<proteinExistence type="predicted"/>
<keyword evidence="2" id="KW-1185">Reference proteome</keyword>
<sequence length="42" mass="4368">MQGGQVSAPVAFEKRTLESDGDYCDGLDVGDNDLLTGLDAHG</sequence>
<organism evidence="1 2">
    <name type="scientific">Tautonia plasticadhaerens</name>
    <dbReference type="NCBI Taxonomy" id="2527974"/>
    <lineage>
        <taxon>Bacteria</taxon>
        <taxon>Pseudomonadati</taxon>
        <taxon>Planctomycetota</taxon>
        <taxon>Planctomycetia</taxon>
        <taxon>Isosphaerales</taxon>
        <taxon>Isosphaeraceae</taxon>
        <taxon>Tautonia</taxon>
    </lineage>
</organism>
<dbReference type="EMBL" id="CP036426">
    <property type="protein sequence ID" value="QDV37753.1"/>
    <property type="molecule type" value="Genomic_DNA"/>
</dbReference>
<dbReference type="Proteomes" id="UP000317835">
    <property type="component" value="Chromosome"/>
</dbReference>
<dbReference type="KEGG" id="tpla:ElP_56990"/>
<dbReference type="AlphaFoldDB" id="A0A518HA75"/>
<dbReference type="RefSeq" id="WP_261344387.1">
    <property type="nucleotide sequence ID" value="NZ_CP036426.1"/>
</dbReference>
<gene>
    <name evidence="1" type="ORF">ElP_56990</name>
</gene>